<evidence type="ECO:0008006" key="4">
    <source>
        <dbReference type="Google" id="ProtNLM"/>
    </source>
</evidence>
<name>A0A3N0YRL5_ANAGA</name>
<accession>A0A3N0YRL5</accession>
<dbReference type="OrthoDB" id="8899248at2759"/>
<dbReference type="Proteomes" id="UP000281406">
    <property type="component" value="Unassembled WGS sequence"/>
</dbReference>
<feature type="region of interest" description="Disordered" evidence="1">
    <location>
        <begin position="1"/>
        <end position="24"/>
    </location>
</feature>
<proteinExistence type="predicted"/>
<protein>
    <recommendedName>
        <fullName evidence="4">Sfi1 spindle body domain-containing protein</fullName>
    </recommendedName>
</protein>
<feature type="compositionally biased region" description="Basic and acidic residues" evidence="1">
    <location>
        <begin position="257"/>
        <end position="274"/>
    </location>
</feature>
<sequence length="1337" mass="157051">MPLPEENADEPQYAQKDGTTSYKNTPLSKLPSILTFGSEPFIQQTLFKRGTDCAFDLPLHKNIYSVSESASGSKYARRDTTLSEATALICCNTAAKHKREQWKTPERDFTEYSSLSTISKKDSPPTCFNSADIAYKPQKEALAFQRQDERLSSCTFHELLESSWMSANLHCSMLHFNSTEQAVSFVEHQTPNLSVTTSAVSSLTIPVVKESERHSSYIPRDIKIQPRNEQLQRCNTRFSSSHVPRVSVHSKQPNKSRQNEDFVRDRRPDGDKLTFDGSTEINPHKRLEMQENLSQMHPLVIHREDVKNHTQTMQRVYLKEAYKYPPGLAGSRNEIDGQYFTSHQHSPFTKFKAVAATEARISAPLDVAPEASDDFDEKKIEERCEDLYRFRLRLRCLRLWSKRLRFLSQACCHDRRRVLSKALYVLRRAAKMHCAQNDAVERRRCNFLLYQSFYQWKNHYESGHLDNSFHNERNTAALRKRLIQPSRTLVLMTTCSTRRNLHVLRTAVIHYHLSVLYKHWLLWRQACLKQFSRRQQEWWACSWWGRRLQSKVWTLWIITCQRKQLATDQSRVGPCYTCHIHVDGDSPDILFLVRCQMAETYLQTVFISVESTSPAQCIASALLLSQKGSDTQDMLTAMEQISTATLSAEGFPHPPVSYKTEKHRSAQDRAVQRAVLLEWYRHTQAVFSDGVLLFTARLAHLHPSSSSSSGSDPLMSTAVPQVSLVECENCTAEDDSLERSVLTHREQHCPLLGTESQHSHMSWTVSEEHRSLLSVISTISEEHEDPGDERMVYSCFWGSYDHCRLCRSKVVVLLRALGRMMHPDLSLAFSQWRSLVHTNRDMRLQADLCRKSRRPHGWSAGLGLPAWANRSPSRAVEPYCEQQKCAVEWMERKAERHRLNLSFSMWVTCVCKQRQASALSFSHYRLLRVCFCQWRMICAQQQLANSKVQHRLQLRVKAILQQWRKHAQYRAHRLALLCEYDERRKIVMKRRTFRMWSQAVEFFRRSQHYHQRALKYRYFSQWLHEFKHQSELLCISRELEEVRAQRLQRRAFCLWQFKLSHVHSHILHITSLIHRLEDTRHLRLYLCVWRERLVERKRARLAMHQWRQHISRARKQRNNMWRMKNMFLCWKAAFRQRVRSRDHCTQRWQRRVLLAWHRQTVSAQRLRYREAWFQYSSEMRLLAAVFIQWRKALIQGQQRKCAMESQLIIYQSRVRGRAFHRWRTVAMECRAIKTFNNRLLHKMFKRWTHSRDLLKVADMFCVKKERSEAQLALTTWSLWAKDQIHHGGMKLKLAIGSVRATCLVLVVFARICADGCHVDEAFTGDCLVDAVSAGIQI</sequence>
<comment type="caution">
    <text evidence="2">The sequence shown here is derived from an EMBL/GenBank/DDBJ whole genome shotgun (WGS) entry which is preliminary data.</text>
</comment>
<organism evidence="2 3">
    <name type="scientific">Anabarilius grahami</name>
    <name type="common">Kanglang fish</name>
    <name type="synonym">Barilius grahami</name>
    <dbReference type="NCBI Taxonomy" id="495550"/>
    <lineage>
        <taxon>Eukaryota</taxon>
        <taxon>Metazoa</taxon>
        <taxon>Chordata</taxon>
        <taxon>Craniata</taxon>
        <taxon>Vertebrata</taxon>
        <taxon>Euteleostomi</taxon>
        <taxon>Actinopterygii</taxon>
        <taxon>Neopterygii</taxon>
        <taxon>Teleostei</taxon>
        <taxon>Ostariophysi</taxon>
        <taxon>Cypriniformes</taxon>
        <taxon>Xenocyprididae</taxon>
        <taxon>Xenocypridinae</taxon>
        <taxon>Xenocypridinae incertae sedis</taxon>
        <taxon>Anabarilius</taxon>
    </lineage>
</organism>
<gene>
    <name evidence="2" type="ORF">DPX16_23200</name>
</gene>
<feature type="region of interest" description="Disordered" evidence="1">
    <location>
        <begin position="237"/>
        <end position="282"/>
    </location>
</feature>
<evidence type="ECO:0000313" key="2">
    <source>
        <dbReference type="EMBL" id="ROL48847.1"/>
    </source>
</evidence>
<evidence type="ECO:0000313" key="3">
    <source>
        <dbReference type="Proteomes" id="UP000281406"/>
    </source>
</evidence>
<feature type="compositionally biased region" description="Low complexity" evidence="1">
    <location>
        <begin position="239"/>
        <end position="250"/>
    </location>
</feature>
<keyword evidence="3" id="KW-1185">Reference proteome</keyword>
<reference evidence="2 3" key="1">
    <citation type="submission" date="2018-10" db="EMBL/GenBank/DDBJ databases">
        <title>Genome assembly for a Yunnan-Guizhou Plateau 3E fish, Anabarilius grahami (Regan), and its evolutionary and genetic applications.</title>
        <authorList>
            <person name="Jiang W."/>
        </authorList>
    </citation>
    <scope>NUCLEOTIDE SEQUENCE [LARGE SCALE GENOMIC DNA]</scope>
    <source>
        <strain evidence="2">AG-KIZ</strain>
        <tissue evidence="2">Muscle</tissue>
    </source>
</reference>
<dbReference type="EMBL" id="RJVU01028295">
    <property type="protein sequence ID" value="ROL48847.1"/>
    <property type="molecule type" value="Genomic_DNA"/>
</dbReference>
<evidence type="ECO:0000256" key="1">
    <source>
        <dbReference type="SAM" id="MobiDB-lite"/>
    </source>
</evidence>